<dbReference type="InterPro" id="IPR050352">
    <property type="entry name" value="ABCG_transporters"/>
</dbReference>
<feature type="transmembrane region" description="Helical" evidence="6">
    <location>
        <begin position="78"/>
        <end position="95"/>
    </location>
</feature>
<evidence type="ECO:0000256" key="4">
    <source>
        <dbReference type="ARBA" id="ARBA00022989"/>
    </source>
</evidence>
<evidence type="ECO:0000259" key="7">
    <source>
        <dbReference type="Pfam" id="PF01061"/>
    </source>
</evidence>
<keyword evidence="3 6" id="KW-0812">Transmembrane</keyword>
<reference evidence="8 9" key="1">
    <citation type="journal article" date="2015" name="Genome Biol. Evol.">
        <title>Comparative Genomics of a Bacterivorous Green Alga Reveals Evolutionary Causalities and Consequences of Phago-Mixotrophic Mode of Nutrition.</title>
        <authorList>
            <person name="Burns J.A."/>
            <person name="Paasch A."/>
            <person name="Narechania A."/>
            <person name="Kim E."/>
        </authorList>
    </citation>
    <scope>NUCLEOTIDE SEQUENCE [LARGE SCALE GENOMIC DNA]</scope>
    <source>
        <strain evidence="8 9">PLY_AMNH</strain>
    </source>
</reference>
<evidence type="ECO:0000256" key="3">
    <source>
        <dbReference type="ARBA" id="ARBA00022692"/>
    </source>
</evidence>
<keyword evidence="2" id="KW-0813">Transport</keyword>
<organism evidence="8 9">
    <name type="scientific">Cymbomonas tetramitiformis</name>
    <dbReference type="NCBI Taxonomy" id="36881"/>
    <lineage>
        <taxon>Eukaryota</taxon>
        <taxon>Viridiplantae</taxon>
        <taxon>Chlorophyta</taxon>
        <taxon>Pyramimonadophyceae</taxon>
        <taxon>Pyramimonadales</taxon>
        <taxon>Pyramimonadaceae</taxon>
        <taxon>Cymbomonas</taxon>
    </lineage>
</organism>
<feature type="transmembrane region" description="Helical" evidence="6">
    <location>
        <begin position="107"/>
        <end position="129"/>
    </location>
</feature>
<dbReference type="PANTHER" id="PTHR48041">
    <property type="entry name" value="ABC TRANSPORTER G FAMILY MEMBER 28"/>
    <property type="match status" value="1"/>
</dbReference>
<keyword evidence="4 6" id="KW-1133">Transmembrane helix</keyword>
<protein>
    <recommendedName>
        <fullName evidence="7">ABC-2 type transporter transmembrane domain-containing protein</fullName>
    </recommendedName>
</protein>
<dbReference type="Proteomes" id="UP001190700">
    <property type="component" value="Unassembled WGS sequence"/>
</dbReference>
<name>A0AAE0LC21_9CHLO</name>
<comment type="subcellular location">
    <subcellularLocation>
        <location evidence="1">Membrane</location>
        <topology evidence="1">Multi-pass membrane protein</topology>
    </subcellularLocation>
</comment>
<dbReference type="GO" id="GO:0016020">
    <property type="term" value="C:membrane"/>
    <property type="evidence" value="ECO:0007669"/>
    <property type="project" value="UniProtKB-SubCell"/>
</dbReference>
<dbReference type="EMBL" id="LGRX02004610">
    <property type="protein sequence ID" value="KAK3279916.1"/>
    <property type="molecule type" value="Genomic_DNA"/>
</dbReference>
<evidence type="ECO:0000256" key="2">
    <source>
        <dbReference type="ARBA" id="ARBA00022448"/>
    </source>
</evidence>
<sequence>MDCLVAAGEVEEHGAKFLAEIAAASLDALSASRPEYMETCALPKTYKLLNRPWWYQEYAAVARRTFIERLRQPLATRITFWTTLYISLIGGVLYFQLPRNDVQNRNAACFFMLMNQCFTGIFGVLPPVISQLPLLEREYRAKNMYR</sequence>
<feature type="domain" description="ABC-2 type transporter transmembrane" evidence="7">
    <location>
        <begin position="58"/>
        <end position="142"/>
    </location>
</feature>
<evidence type="ECO:0000256" key="6">
    <source>
        <dbReference type="SAM" id="Phobius"/>
    </source>
</evidence>
<comment type="caution">
    <text evidence="8">The sequence shown here is derived from an EMBL/GenBank/DDBJ whole genome shotgun (WGS) entry which is preliminary data.</text>
</comment>
<gene>
    <name evidence="8" type="ORF">CYMTET_12220</name>
</gene>
<dbReference type="GO" id="GO:0140359">
    <property type="term" value="F:ABC-type transporter activity"/>
    <property type="evidence" value="ECO:0007669"/>
    <property type="project" value="InterPro"/>
</dbReference>
<evidence type="ECO:0000313" key="8">
    <source>
        <dbReference type="EMBL" id="KAK3279916.1"/>
    </source>
</evidence>
<evidence type="ECO:0000256" key="1">
    <source>
        <dbReference type="ARBA" id="ARBA00004141"/>
    </source>
</evidence>
<evidence type="ECO:0000256" key="5">
    <source>
        <dbReference type="ARBA" id="ARBA00023136"/>
    </source>
</evidence>
<proteinExistence type="predicted"/>
<dbReference type="PANTHER" id="PTHR48041:SF139">
    <property type="entry name" value="PROTEIN SCARLET"/>
    <property type="match status" value="1"/>
</dbReference>
<keyword evidence="5 6" id="KW-0472">Membrane</keyword>
<dbReference type="AlphaFoldDB" id="A0AAE0LC21"/>
<evidence type="ECO:0000313" key="9">
    <source>
        <dbReference type="Proteomes" id="UP001190700"/>
    </source>
</evidence>
<dbReference type="InterPro" id="IPR013525">
    <property type="entry name" value="ABC2_TM"/>
</dbReference>
<dbReference type="Pfam" id="PF01061">
    <property type="entry name" value="ABC2_membrane"/>
    <property type="match status" value="1"/>
</dbReference>
<keyword evidence="9" id="KW-1185">Reference proteome</keyword>
<accession>A0AAE0LC21</accession>